<comment type="catalytic activity">
    <reaction evidence="11 12">
        <text>N(2)-formyl-N(1)-(5-phospho-beta-D-ribosyl)glycinamide + L-glutamine + ATP + H2O = 2-formamido-N(1)-(5-O-phospho-beta-D-ribosyl)acetamidine + L-glutamate + ADP + phosphate + H(+)</text>
        <dbReference type="Rhea" id="RHEA:17129"/>
        <dbReference type="ChEBI" id="CHEBI:15377"/>
        <dbReference type="ChEBI" id="CHEBI:15378"/>
        <dbReference type="ChEBI" id="CHEBI:29985"/>
        <dbReference type="ChEBI" id="CHEBI:30616"/>
        <dbReference type="ChEBI" id="CHEBI:43474"/>
        <dbReference type="ChEBI" id="CHEBI:58359"/>
        <dbReference type="ChEBI" id="CHEBI:147286"/>
        <dbReference type="ChEBI" id="CHEBI:147287"/>
        <dbReference type="ChEBI" id="CHEBI:456216"/>
        <dbReference type="EC" id="6.3.5.3"/>
    </reaction>
</comment>
<keyword evidence="3 12" id="KW-0963">Cytoplasm</keyword>
<evidence type="ECO:0000256" key="6">
    <source>
        <dbReference type="ARBA" id="ARBA00022741"/>
    </source>
</evidence>
<keyword evidence="9 12" id="KW-0460">Magnesium</keyword>
<keyword evidence="7 12" id="KW-0658">Purine biosynthesis</keyword>
<gene>
    <name evidence="12 17" type="primary">purL</name>
    <name evidence="17" type="synonym">purI</name>
    <name evidence="17" type="ORF">I7X39_01265</name>
</gene>
<dbReference type="Gene3D" id="3.90.650.10">
    <property type="entry name" value="PurM-like C-terminal domain"/>
    <property type="match status" value="2"/>
</dbReference>
<dbReference type="CDD" id="cd02204">
    <property type="entry name" value="PurL_repeat2"/>
    <property type="match status" value="1"/>
</dbReference>
<evidence type="ECO:0000256" key="8">
    <source>
        <dbReference type="ARBA" id="ARBA00022840"/>
    </source>
</evidence>
<feature type="domain" description="FGAR-AT PurM N-terminal-like" evidence="16">
    <location>
        <begin position="658"/>
        <end position="815"/>
    </location>
</feature>
<dbReference type="InterPro" id="IPR040707">
    <property type="entry name" value="FGAR-AT_N"/>
</dbReference>
<dbReference type="Pfam" id="PF18076">
    <property type="entry name" value="FGAR-AT_N"/>
    <property type="match status" value="1"/>
</dbReference>
<evidence type="ECO:0000259" key="14">
    <source>
        <dbReference type="Pfam" id="PF18072"/>
    </source>
</evidence>
<keyword evidence="8 12" id="KW-0067">ATP-binding</keyword>
<comment type="pathway">
    <text evidence="1 12">Purine metabolism; IMP biosynthesis via de novo pathway; 5-amino-1-(5-phospho-D-ribosyl)imidazole from N(2)-formyl-N(1)-(5-phospho-D-ribosyl)glycinamide: step 1/2.</text>
</comment>
<dbReference type="GO" id="GO:0004642">
    <property type="term" value="F:phosphoribosylformylglycinamidine synthase activity"/>
    <property type="evidence" value="ECO:0007669"/>
    <property type="project" value="UniProtKB-UniRule"/>
</dbReference>
<dbReference type="PANTHER" id="PTHR10099">
    <property type="entry name" value="PHOSPHORIBOSYLFORMYLGLYCINAMIDINE SYNTHASE"/>
    <property type="match status" value="1"/>
</dbReference>
<evidence type="ECO:0000256" key="3">
    <source>
        <dbReference type="ARBA" id="ARBA00022490"/>
    </source>
</evidence>
<feature type="binding site" evidence="12">
    <location>
        <position position="894"/>
    </location>
    <ligand>
        <name>Mg(2+)</name>
        <dbReference type="ChEBI" id="CHEBI:18420"/>
    </ligand>
</feature>
<dbReference type="InterPro" id="IPR010918">
    <property type="entry name" value="PurM-like_C_dom"/>
</dbReference>
<dbReference type="SUPFAM" id="SSF109736">
    <property type="entry name" value="FGAM synthase PurL, linker domain"/>
    <property type="match status" value="1"/>
</dbReference>
<dbReference type="EC" id="6.3.5.3" evidence="12"/>
<evidence type="ECO:0000256" key="11">
    <source>
        <dbReference type="ARBA" id="ARBA00052585"/>
    </source>
</evidence>
<evidence type="ECO:0000313" key="17">
    <source>
        <dbReference type="EMBL" id="MBH9575522.1"/>
    </source>
</evidence>
<feature type="binding site" evidence="12">
    <location>
        <position position="688"/>
    </location>
    <ligand>
        <name>ATP</name>
        <dbReference type="ChEBI" id="CHEBI:30616"/>
    </ligand>
</feature>
<dbReference type="PANTHER" id="PTHR10099:SF1">
    <property type="entry name" value="PHOSPHORIBOSYLFORMYLGLYCINAMIDINE SYNTHASE"/>
    <property type="match status" value="1"/>
</dbReference>
<dbReference type="Gene3D" id="3.40.50.880">
    <property type="match status" value="1"/>
</dbReference>
<dbReference type="InterPro" id="IPR029062">
    <property type="entry name" value="Class_I_gatase-like"/>
</dbReference>
<evidence type="ECO:0000259" key="15">
    <source>
        <dbReference type="Pfam" id="PF18076"/>
    </source>
</evidence>
<dbReference type="Pfam" id="PF13507">
    <property type="entry name" value="GATase_5"/>
    <property type="match status" value="1"/>
</dbReference>
<dbReference type="SUPFAM" id="SSF56042">
    <property type="entry name" value="PurM C-terminal domain-like"/>
    <property type="match status" value="2"/>
</dbReference>
<proteinExistence type="inferred from homology"/>
<dbReference type="PROSITE" id="PS51273">
    <property type="entry name" value="GATASE_TYPE_1"/>
    <property type="match status" value="1"/>
</dbReference>
<dbReference type="GO" id="GO:0006189">
    <property type="term" value="P:'de novo' IMP biosynthetic process"/>
    <property type="evidence" value="ECO:0007669"/>
    <property type="project" value="UniProtKB-UniRule"/>
</dbReference>
<dbReference type="InterPro" id="IPR036676">
    <property type="entry name" value="PurM-like_C_sf"/>
</dbReference>
<evidence type="ECO:0000256" key="7">
    <source>
        <dbReference type="ARBA" id="ARBA00022755"/>
    </source>
</evidence>
<evidence type="ECO:0000256" key="12">
    <source>
        <dbReference type="HAMAP-Rule" id="MF_00419"/>
    </source>
</evidence>
<feature type="binding site" evidence="12">
    <location>
        <position position="689"/>
    </location>
    <ligand>
        <name>Mg(2+)</name>
        <dbReference type="ChEBI" id="CHEBI:18420"/>
    </ligand>
</feature>
<feature type="domain" description="Phosphoribosylformylglycinamidine synthase linker" evidence="14">
    <location>
        <begin position="184"/>
        <end position="234"/>
    </location>
</feature>
<comment type="caution">
    <text evidence="17">The sequence shown here is derived from an EMBL/GenBank/DDBJ whole genome shotgun (WGS) entry which is preliminary data.</text>
</comment>
<feature type="active site" evidence="12">
    <location>
        <position position="1295"/>
    </location>
</feature>
<name>A0A931NCF6_9BURK</name>
<evidence type="ECO:0000256" key="4">
    <source>
        <dbReference type="ARBA" id="ARBA00022598"/>
    </source>
</evidence>
<protein>
    <recommendedName>
        <fullName evidence="12">Phosphoribosylformylglycinamidine synthase</fullName>
        <shortName evidence="12">FGAM synthase</shortName>
        <shortName evidence="12">FGAMS</shortName>
        <ecNumber evidence="12">6.3.5.3</ecNumber>
    </recommendedName>
    <alternativeName>
        <fullName evidence="12">Formylglycinamide ribonucleotide amidotransferase</fullName>
        <shortName evidence="12">FGAR amidotransferase</shortName>
        <shortName evidence="12">FGAR-AT</shortName>
    </alternativeName>
</protein>
<dbReference type="Pfam" id="PF22689">
    <property type="entry name" value="FGAR-AT_PurM_N-like"/>
    <property type="match status" value="1"/>
</dbReference>
<sequence length="1329" mass="142521">MASHHHLHGFEGGNALSAFRAQALLGKLQAVLPRVKAVQARYWHWVATAQALDAAQTERLAALLRYGEAAAPAPNGAVAKVLVTPRLGTVSPWASKATDIAHNCGFPILRVERVTEYLLTLDKPLLGSAKPLNEAEWQLAAGLLHDRMTESVLVDLEGTRHLFDEKDAQALERVDVLGQGRAALEAANRDWGLALSDDEVDYLLDAFARKLKRNPSDVELMMFAQANSEHCRHKIFNAQFIVDGEPQSHSLFGMIRNTEKLNPQRTVIAYADNAAVMEGSTIERWVPGEDGVYRARTEQAQVLMKVETHNHPTAISPFSGAATGAGGEIRDEGATGRGARPKAGLTGFTVSHLRLPGLSEAWETPESKPAHIASPLQIMIEGPIGGAAFNNEFGRPNLLGYFRAYEQAVAGVQRGYHKPIMIAGGIGAIRADLTKKIEFPAGTLLIQLGGPGMRIGMGGGAASSMAAGVNSAELDFDSVQRGNPEIQRRAQEVINRCWQLGVDNPILAIHDVGAGGISNAFPELVNDAGKGARFDLRAVPLEESGLAPKEIWCNESQERYVMAIAPESLPLFQAFAERERCPFAVVGRVTDEKQLRLDDPLHPQATPIDMPMDVLLGKPPKMTRDVARVARDAGRFVADGIELEPAARAVLRHPSVASKRFLITIGDRTVGGLTHRDQMVGPWQVPVADCAVTLADYQGLAGEAMAMGERTPLAAVDGPASGRMAVAEAITNLLAAPIELRHVKLSANWMAACGEAGEDAALFDTVKAVGMELCPALGVGIPVGKDSLSMRTKWNEGGDGQQVTAPVSLIITAFASLPTVAGTLTPELAREGDSVLIAVDLGRGQGRMGGSILAQTQQQFGGAVPDLDSPELLVNLVNAINALRAQNLVLAYHDKSDGGLWATACEMAFASRLGLALNIDMLVTESTGVDDSRAEMGDAKNWAAQVSGRRHEQTLRALFNEELGALIQVSAAQRDAVFAILRQHGLSAHSHVVGKPSTDGAISVWRDAQCVLKLNLAEALQEWEKVSHGIARLRDNPACADAEYTLATDPQAPGLHRHLNFDPAQDVAAAFKAASKPRVAILREQGVNSHVEMAYAMHLAGFETVDVHMSDLQSGRQALKDFRGFVACGGFSYGDTLGAGEGWARSILFDDGLKAQFEAFFARPDTFALGVCNGCQMLAALAAMIPGAQAWPKFVRNASEQYEARLTMVEVLDSPSIFFTGMAGSRAPIVVAHGEGRADFSMQGDAASLQRAMRFVDGAGQPTEAYPLNPNGSAGGLTAVTTPDGRFTAMMPHPERVFRNAQMSWRGEADLAAHSPWIRMFQNARRWCA</sequence>
<keyword evidence="18" id="KW-1185">Reference proteome</keyword>
<comment type="caution">
    <text evidence="12">Lacks conserved residue(s) required for the propagation of feature annotation.</text>
</comment>
<dbReference type="NCBIfam" id="NF003672">
    <property type="entry name" value="PRK05297.1"/>
    <property type="match status" value="1"/>
</dbReference>
<feature type="active site" evidence="12">
    <location>
        <position position="1293"/>
    </location>
</feature>
<accession>A0A931NCF6</accession>
<dbReference type="CDD" id="cd01740">
    <property type="entry name" value="GATase1_FGAR_AT"/>
    <property type="match status" value="1"/>
</dbReference>
<keyword evidence="5 12" id="KW-0479">Metal-binding</keyword>
<dbReference type="HAMAP" id="MF_00419">
    <property type="entry name" value="PurL_1"/>
    <property type="match status" value="1"/>
</dbReference>
<keyword evidence="4 12" id="KW-0436">Ligase</keyword>
<feature type="domain" description="PurM-like C-terminal" evidence="13">
    <location>
        <begin position="441"/>
        <end position="597"/>
    </location>
</feature>
<dbReference type="InterPro" id="IPR055181">
    <property type="entry name" value="FGAR-AT_PurM_N-like"/>
</dbReference>
<dbReference type="Gene3D" id="1.10.8.750">
    <property type="entry name" value="Phosphoribosylformylglycinamidine synthase, linker domain"/>
    <property type="match status" value="1"/>
</dbReference>
<feature type="binding site" evidence="12">
    <location>
        <begin position="320"/>
        <end position="331"/>
    </location>
    <ligand>
        <name>ATP</name>
        <dbReference type="ChEBI" id="CHEBI:30616"/>
    </ligand>
</feature>
<dbReference type="FunFam" id="1.10.8.750:FF:000002">
    <property type="entry name" value="Phosphoribosylformylglycinamidine synthase"/>
    <property type="match status" value="1"/>
</dbReference>
<dbReference type="InterPro" id="IPR036604">
    <property type="entry name" value="PurS-like_sf"/>
</dbReference>
<keyword evidence="6 12" id="KW-0547">Nucleotide-binding</keyword>
<dbReference type="NCBIfam" id="TIGR01735">
    <property type="entry name" value="FGAM_synt"/>
    <property type="match status" value="1"/>
</dbReference>
<dbReference type="FunFam" id="3.40.50.880:FF:000008">
    <property type="entry name" value="Phosphoribosylformylglycinamidine synthase"/>
    <property type="match status" value="1"/>
</dbReference>
<dbReference type="InterPro" id="IPR036921">
    <property type="entry name" value="PurM-like_N_sf"/>
</dbReference>
<dbReference type="GO" id="GO:0005737">
    <property type="term" value="C:cytoplasm"/>
    <property type="evidence" value="ECO:0007669"/>
    <property type="project" value="UniProtKB-SubCell"/>
</dbReference>
<evidence type="ECO:0000256" key="9">
    <source>
        <dbReference type="ARBA" id="ARBA00022842"/>
    </source>
</evidence>
<dbReference type="InterPro" id="IPR041609">
    <property type="entry name" value="PurL_linker"/>
</dbReference>
<comment type="function">
    <text evidence="12">Phosphoribosylformylglycinamidine synthase involved in the purines biosynthetic pathway. Catalyzes the ATP-dependent conversion of formylglycinamide ribonucleotide (FGAR) and glutamine to yield formylglycinamidine ribonucleotide (FGAM) and glutamate.</text>
</comment>
<dbReference type="EMBL" id="JAEDAK010000001">
    <property type="protein sequence ID" value="MBH9575522.1"/>
    <property type="molecule type" value="Genomic_DNA"/>
</dbReference>
<evidence type="ECO:0000256" key="1">
    <source>
        <dbReference type="ARBA" id="ARBA00004920"/>
    </source>
</evidence>
<keyword evidence="10 12" id="KW-0315">Glutamine amidotransferase</keyword>
<dbReference type="Proteomes" id="UP000613266">
    <property type="component" value="Unassembled WGS sequence"/>
</dbReference>
<dbReference type="FunFam" id="3.30.1330.10:FF:000005">
    <property type="entry name" value="Phosphoribosylformylglycinamidine synthase"/>
    <property type="match status" value="1"/>
</dbReference>
<feature type="binding site" evidence="12">
    <location>
        <position position="896"/>
    </location>
    <ligand>
        <name>ATP</name>
        <dbReference type="ChEBI" id="CHEBI:30616"/>
    </ligand>
</feature>
<dbReference type="SUPFAM" id="SSF52317">
    <property type="entry name" value="Class I glutamine amidotransferase-like"/>
    <property type="match status" value="1"/>
</dbReference>
<evidence type="ECO:0000256" key="2">
    <source>
        <dbReference type="ARBA" id="ARBA00008608"/>
    </source>
</evidence>
<feature type="domain" description="PurM-like C-terminal" evidence="13">
    <location>
        <begin position="832"/>
        <end position="995"/>
    </location>
</feature>
<dbReference type="SMART" id="SM01211">
    <property type="entry name" value="GATase_5"/>
    <property type="match status" value="1"/>
</dbReference>
<evidence type="ECO:0000259" key="13">
    <source>
        <dbReference type="Pfam" id="PF02769"/>
    </source>
</evidence>
<dbReference type="GO" id="GO:0005524">
    <property type="term" value="F:ATP binding"/>
    <property type="evidence" value="ECO:0007669"/>
    <property type="project" value="UniProtKB-UniRule"/>
</dbReference>
<evidence type="ECO:0000256" key="5">
    <source>
        <dbReference type="ARBA" id="ARBA00022723"/>
    </source>
</evidence>
<comment type="subunit">
    <text evidence="12">Monomer.</text>
</comment>
<dbReference type="RefSeq" id="WP_198109134.1">
    <property type="nucleotide sequence ID" value="NZ_JAEDAK010000001.1"/>
</dbReference>
<comment type="subcellular location">
    <subcellularLocation>
        <location evidence="12">Cytoplasm</location>
    </subcellularLocation>
</comment>
<comment type="similarity">
    <text evidence="2 12">In the N-terminal section; belongs to the FGAMS family.</text>
</comment>
<dbReference type="Gene3D" id="3.30.1330.10">
    <property type="entry name" value="PurM-like, N-terminal domain"/>
    <property type="match status" value="2"/>
</dbReference>
<dbReference type="Pfam" id="PF18072">
    <property type="entry name" value="FGAR-AT_linker"/>
    <property type="match status" value="1"/>
</dbReference>
<dbReference type="CDD" id="cd02203">
    <property type="entry name" value="PurL_repeat1"/>
    <property type="match status" value="1"/>
</dbReference>
<feature type="active site" description="Nucleophile" evidence="12">
    <location>
        <position position="1172"/>
    </location>
</feature>
<feature type="binding site" evidence="12">
    <location>
        <position position="732"/>
    </location>
    <ligand>
        <name>Mg(2+)</name>
        <dbReference type="ChEBI" id="CHEBI:18420"/>
    </ligand>
</feature>
<feature type="domain" description="Phosphoribosylformylglycinamidine synthase N-terminal" evidence="15">
    <location>
        <begin position="41"/>
        <end position="163"/>
    </location>
</feature>
<evidence type="ECO:0000313" key="18">
    <source>
        <dbReference type="Proteomes" id="UP000613266"/>
    </source>
</evidence>
<dbReference type="Pfam" id="PF02769">
    <property type="entry name" value="AIRS_C"/>
    <property type="match status" value="2"/>
</dbReference>
<feature type="binding site" evidence="12">
    <location>
        <position position="728"/>
    </location>
    <ligand>
        <name>Mg(2+)</name>
        <dbReference type="ChEBI" id="CHEBI:18420"/>
    </ligand>
</feature>
<dbReference type="GO" id="GO:0046872">
    <property type="term" value="F:metal ion binding"/>
    <property type="evidence" value="ECO:0007669"/>
    <property type="project" value="UniProtKB-KW"/>
</dbReference>
<dbReference type="FunFam" id="3.90.650.10:FF:000024">
    <property type="entry name" value="Phosphoribosylformylglycinamidine synthase"/>
    <property type="match status" value="1"/>
</dbReference>
<dbReference type="SUPFAM" id="SSF55326">
    <property type="entry name" value="PurM N-terminal domain-like"/>
    <property type="match status" value="2"/>
</dbReference>
<dbReference type="InterPro" id="IPR010073">
    <property type="entry name" value="PurL_large"/>
</dbReference>
<reference evidence="17" key="1">
    <citation type="submission" date="2020-12" db="EMBL/GenBank/DDBJ databases">
        <title>The genome sequence of Inhella sp. 1Y17.</title>
        <authorList>
            <person name="Liu Y."/>
        </authorList>
    </citation>
    <scope>NUCLEOTIDE SEQUENCE</scope>
    <source>
        <strain evidence="17">1Y17</strain>
    </source>
</reference>
<evidence type="ECO:0000259" key="16">
    <source>
        <dbReference type="Pfam" id="PF22689"/>
    </source>
</evidence>
<evidence type="ECO:0000256" key="10">
    <source>
        <dbReference type="ARBA" id="ARBA00022962"/>
    </source>
</evidence>
<dbReference type="SUPFAM" id="SSF82697">
    <property type="entry name" value="PurS-like"/>
    <property type="match status" value="1"/>
</dbReference>
<organism evidence="17 18">
    <name type="scientific">Inhella proteolytica</name>
    <dbReference type="NCBI Taxonomy" id="2795029"/>
    <lineage>
        <taxon>Bacteria</taxon>
        <taxon>Pseudomonadati</taxon>
        <taxon>Pseudomonadota</taxon>
        <taxon>Betaproteobacteria</taxon>
        <taxon>Burkholderiales</taxon>
        <taxon>Sphaerotilaceae</taxon>
        <taxon>Inhella</taxon>
    </lineage>
</organism>